<dbReference type="AlphaFoldDB" id="A0A3D4T011"/>
<gene>
    <name evidence="1" type="ORF">DIW82_04600</name>
</gene>
<accession>A0A3D4T011</accession>
<dbReference type="EMBL" id="DQID01000130">
    <property type="protein sequence ID" value="HCT14080.1"/>
    <property type="molecule type" value="Genomic_DNA"/>
</dbReference>
<comment type="caution">
    <text evidence="1">The sequence shown here is derived from an EMBL/GenBank/DDBJ whole genome shotgun (WGS) entry which is preliminary data.</text>
</comment>
<protein>
    <recommendedName>
        <fullName evidence="3">ABC transporter ATPase</fullName>
    </recommendedName>
</protein>
<organism evidence="1 2">
    <name type="scientific">Corynebacterium nuruki</name>
    <dbReference type="NCBI Taxonomy" id="1032851"/>
    <lineage>
        <taxon>Bacteria</taxon>
        <taxon>Bacillati</taxon>
        <taxon>Actinomycetota</taxon>
        <taxon>Actinomycetes</taxon>
        <taxon>Mycobacteriales</taxon>
        <taxon>Corynebacteriaceae</taxon>
        <taxon>Corynebacterium</taxon>
    </lineage>
</organism>
<sequence>MAGKNAMNQQKLQDTAMNMIGVAVKLPVVRVEREQFLREQFSDSPHLDHILEHGPQSVYSVEALRTKANKVIRNNTTKTASISFAAGLPANPAVMIPAGGADVVQYFGFAIHMAQQIAYLFGEDDLFDKADEISDAAKIRIIALLGGMFGAGGAAMLISQTSKSLGTNLGARVAAKALTKTTWYPLVKKSLQLIGQNVTKQTVGKTIAKAVPVLGGVVSAGITYAAFRPMGHRLADVFVRNLNGEFDEIELDLNPNFAATLAEKVVLDGEVIEVTEESNPTAGFTG</sequence>
<dbReference type="Proteomes" id="UP000261739">
    <property type="component" value="Unassembled WGS sequence"/>
</dbReference>
<reference evidence="1 2" key="1">
    <citation type="journal article" date="2018" name="Nat. Biotechnol.">
        <title>A standardized bacterial taxonomy based on genome phylogeny substantially revises the tree of life.</title>
        <authorList>
            <person name="Parks D.H."/>
            <person name="Chuvochina M."/>
            <person name="Waite D.W."/>
            <person name="Rinke C."/>
            <person name="Skarshewski A."/>
            <person name="Chaumeil P.A."/>
            <person name="Hugenholtz P."/>
        </authorList>
    </citation>
    <scope>NUCLEOTIDE SEQUENCE [LARGE SCALE GENOMIC DNA]</scope>
    <source>
        <strain evidence="1">UBA11247</strain>
    </source>
</reference>
<proteinExistence type="predicted"/>
<name>A0A3D4T011_9CORY</name>
<evidence type="ECO:0008006" key="3">
    <source>
        <dbReference type="Google" id="ProtNLM"/>
    </source>
</evidence>
<dbReference type="RefSeq" id="WP_273051317.1">
    <property type="nucleotide sequence ID" value="NZ_DAITTW010000094.1"/>
</dbReference>
<evidence type="ECO:0000313" key="1">
    <source>
        <dbReference type="EMBL" id="HCT14080.1"/>
    </source>
</evidence>
<evidence type="ECO:0000313" key="2">
    <source>
        <dbReference type="Proteomes" id="UP000261739"/>
    </source>
</evidence>